<feature type="signal peptide" evidence="2">
    <location>
        <begin position="1"/>
        <end position="20"/>
    </location>
</feature>
<evidence type="ECO:0000256" key="1">
    <source>
        <dbReference type="SAM" id="Phobius"/>
    </source>
</evidence>
<proteinExistence type="predicted"/>
<name>A0A927D4H1_9RHOB</name>
<keyword evidence="1" id="KW-1133">Transmembrane helix</keyword>
<feature type="transmembrane region" description="Helical" evidence="1">
    <location>
        <begin position="44"/>
        <end position="61"/>
    </location>
</feature>
<keyword evidence="1" id="KW-0472">Membrane</keyword>
<evidence type="ECO:0000313" key="4">
    <source>
        <dbReference type="Proteomes" id="UP000635142"/>
    </source>
</evidence>
<organism evidence="3 4">
    <name type="scientific">Sulfitobacter aestuariivivens</name>
    <dbReference type="NCBI Taxonomy" id="2766981"/>
    <lineage>
        <taxon>Bacteria</taxon>
        <taxon>Pseudomonadati</taxon>
        <taxon>Pseudomonadota</taxon>
        <taxon>Alphaproteobacteria</taxon>
        <taxon>Rhodobacterales</taxon>
        <taxon>Roseobacteraceae</taxon>
        <taxon>Sulfitobacter</taxon>
    </lineage>
</organism>
<evidence type="ECO:0000313" key="3">
    <source>
        <dbReference type="EMBL" id="MBD3665010.1"/>
    </source>
</evidence>
<dbReference type="RefSeq" id="WP_191076013.1">
    <property type="nucleotide sequence ID" value="NZ_JACTAG010000002.1"/>
</dbReference>
<comment type="caution">
    <text evidence="3">The sequence shown here is derived from an EMBL/GenBank/DDBJ whole genome shotgun (WGS) entry which is preliminary data.</text>
</comment>
<sequence>MTKIISIAALVAGMATASIAGTPVPPPADDTIEILPVAPSSAGLGVPLAIGAAVVGLALIANDDDDDVVTTTGEED</sequence>
<accession>A0A927D4H1</accession>
<dbReference type="AlphaFoldDB" id="A0A927D4H1"/>
<reference evidence="3" key="1">
    <citation type="submission" date="2020-08" db="EMBL/GenBank/DDBJ databases">
        <title>Sulfitobacter aestuariivivens sp. nov., isolated from a tidal flat.</title>
        <authorList>
            <person name="Park S."/>
            <person name="Yoon J.-H."/>
        </authorList>
    </citation>
    <scope>NUCLEOTIDE SEQUENCE</scope>
    <source>
        <strain evidence="3">TSTF-M16</strain>
    </source>
</reference>
<evidence type="ECO:0000256" key="2">
    <source>
        <dbReference type="SAM" id="SignalP"/>
    </source>
</evidence>
<keyword evidence="2" id="KW-0732">Signal</keyword>
<evidence type="ECO:0008006" key="5">
    <source>
        <dbReference type="Google" id="ProtNLM"/>
    </source>
</evidence>
<dbReference type="EMBL" id="JACTAG010000002">
    <property type="protein sequence ID" value="MBD3665010.1"/>
    <property type="molecule type" value="Genomic_DNA"/>
</dbReference>
<gene>
    <name evidence="3" type="ORF">H9Q16_13845</name>
</gene>
<dbReference type="Proteomes" id="UP000635142">
    <property type="component" value="Unassembled WGS sequence"/>
</dbReference>
<keyword evidence="1" id="KW-0812">Transmembrane</keyword>
<feature type="chain" id="PRO_5037091005" description="Ferrochelatase" evidence="2">
    <location>
        <begin position="21"/>
        <end position="76"/>
    </location>
</feature>
<protein>
    <recommendedName>
        <fullName evidence="5">Ferrochelatase</fullName>
    </recommendedName>
</protein>
<keyword evidence="4" id="KW-1185">Reference proteome</keyword>